<feature type="domain" description="Glycosyltransferase subfamily 4-like N-terminal" evidence="3">
    <location>
        <begin position="88"/>
        <end position="236"/>
    </location>
</feature>
<protein>
    <submittedName>
        <fullName evidence="4">Glycosyltransferase involved in cell wall biosynthesis</fullName>
    </submittedName>
</protein>
<dbReference type="PANTHER" id="PTHR45947:SF3">
    <property type="entry name" value="SULFOQUINOVOSYL TRANSFERASE SQD2"/>
    <property type="match status" value="1"/>
</dbReference>
<dbReference type="InterPro" id="IPR050194">
    <property type="entry name" value="Glycosyltransferase_grp1"/>
</dbReference>
<dbReference type="PANTHER" id="PTHR45947">
    <property type="entry name" value="SULFOQUINOVOSYL TRANSFERASE SQD2"/>
    <property type="match status" value="1"/>
</dbReference>
<dbReference type="SUPFAM" id="SSF53756">
    <property type="entry name" value="UDP-Glycosyltransferase/glycogen phosphorylase"/>
    <property type="match status" value="1"/>
</dbReference>
<dbReference type="InterPro" id="IPR001296">
    <property type="entry name" value="Glyco_trans_1"/>
</dbReference>
<reference evidence="4 5" key="1">
    <citation type="submission" date="2020-08" db="EMBL/GenBank/DDBJ databases">
        <title>Genomic Encyclopedia of Type Strains, Phase III (KMG-III): the genomes of soil and plant-associated and newly described type strains.</title>
        <authorList>
            <person name="Whitman W."/>
        </authorList>
    </citation>
    <scope>NUCLEOTIDE SEQUENCE [LARGE SCALE GENOMIC DNA]</scope>
    <source>
        <strain evidence="4 5">CECT 8693</strain>
    </source>
</reference>
<dbReference type="Pfam" id="PF13439">
    <property type="entry name" value="Glyco_transf_4"/>
    <property type="match status" value="1"/>
</dbReference>
<dbReference type="EMBL" id="JACJIP010000004">
    <property type="protein sequence ID" value="MBA9084528.1"/>
    <property type="molecule type" value="Genomic_DNA"/>
</dbReference>
<dbReference type="Pfam" id="PF00534">
    <property type="entry name" value="Glycos_transf_1"/>
    <property type="match status" value="1"/>
</dbReference>
<dbReference type="Gene3D" id="3.40.50.2000">
    <property type="entry name" value="Glycogen Phosphorylase B"/>
    <property type="match status" value="2"/>
</dbReference>
<evidence type="ECO:0000313" key="5">
    <source>
        <dbReference type="Proteomes" id="UP000567067"/>
    </source>
</evidence>
<dbReference type="Proteomes" id="UP000567067">
    <property type="component" value="Unassembled WGS sequence"/>
</dbReference>
<keyword evidence="5" id="KW-1185">Reference proteome</keyword>
<feature type="compositionally biased region" description="Basic and acidic residues" evidence="1">
    <location>
        <begin position="1"/>
        <end position="23"/>
    </location>
</feature>
<evidence type="ECO:0000313" key="4">
    <source>
        <dbReference type="EMBL" id="MBA9084528.1"/>
    </source>
</evidence>
<sequence length="456" mass="51708">MKRRKNNIDMKKRVSAKVPEKSPVKTTAKASARIPANRPIVKYVVNAQAPKQIVLLNNEEKNNPAGEYRTKKHDWEPRILMVLDQFNVGGTETHVLSSVRELLRRRIHVVVVGKKGEMMDAFAALGCPIYELDFVTDNFIQNFADEKRIVAQMKQILNLEEINIIHAHQIPSSHFAIVASEQLRIPLIFTVHGHYSNNEAEVMKRSKSLVCVSPSVLKQIPVNGVATHLIPNGIDTIQYDDRPYAQIDLSRELGIEDTAPIIMYAGRLSWEKADICKDLIEACRQLRKEQYPNLQLLIVGEGRQSELISDLAKEVHKQVGQDFIHLLGNSLNMLRYYTACDVVVGTGRIAVEALSCRCPFVAIGSKGFIGPIHPGNYETAWDSWFGDHHADEAWSVNKIKNSLRQVLNLSDQEQEERGWVGRNFVKEQFDIVDATDVLLDAYNDVIRNQRLVYEVK</sequence>
<dbReference type="InterPro" id="IPR028098">
    <property type="entry name" value="Glyco_trans_4-like_N"/>
</dbReference>
<evidence type="ECO:0000259" key="3">
    <source>
        <dbReference type="Pfam" id="PF13439"/>
    </source>
</evidence>
<dbReference type="AlphaFoldDB" id="A0A7W3XQI3"/>
<dbReference type="GO" id="GO:0016758">
    <property type="term" value="F:hexosyltransferase activity"/>
    <property type="evidence" value="ECO:0007669"/>
    <property type="project" value="TreeGrafter"/>
</dbReference>
<keyword evidence="4" id="KW-0808">Transferase</keyword>
<dbReference type="RefSeq" id="WP_182534550.1">
    <property type="nucleotide sequence ID" value="NZ_JACJIP010000004.1"/>
</dbReference>
<evidence type="ECO:0000256" key="1">
    <source>
        <dbReference type="SAM" id="MobiDB-lite"/>
    </source>
</evidence>
<feature type="region of interest" description="Disordered" evidence="1">
    <location>
        <begin position="1"/>
        <end position="29"/>
    </location>
</feature>
<comment type="caution">
    <text evidence="4">The sequence shown here is derived from an EMBL/GenBank/DDBJ whole genome shotgun (WGS) entry which is preliminary data.</text>
</comment>
<feature type="domain" description="Glycosyl transferase family 1" evidence="2">
    <location>
        <begin position="250"/>
        <end position="368"/>
    </location>
</feature>
<gene>
    <name evidence="4" type="ORF">FHR92_000985</name>
</gene>
<accession>A0A7W3XQI3</accession>
<evidence type="ECO:0000259" key="2">
    <source>
        <dbReference type="Pfam" id="PF00534"/>
    </source>
</evidence>
<proteinExistence type="predicted"/>
<organism evidence="4 5">
    <name type="scientific">Fontibacillus solani</name>
    <dbReference type="NCBI Taxonomy" id="1572857"/>
    <lineage>
        <taxon>Bacteria</taxon>
        <taxon>Bacillati</taxon>
        <taxon>Bacillota</taxon>
        <taxon>Bacilli</taxon>
        <taxon>Bacillales</taxon>
        <taxon>Paenibacillaceae</taxon>
        <taxon>Fontibacillus</taxon>
    </lineage>
</organism>
<name>A0A7W3XQI3_9BACL</name>